<reference evidence="1" key="1">
    <citation type="submission" date="2021-02" db="EMBL/GenBank/DDBJ databases">
        <authorList>
            <person name="Nowell W R."/>
        </authorList>
    </citation>
    <scope>NUCLEOTIDE SEQUENCE</scope>
</reference>
<comment type="caution">
    <text evidence="1">The sequence shown here is derived from an EMBL/GenBank/DDBJ whole genome shotgun (WGS) entry which is preliminary data.</text>
</comment>
<accession>A0A8S2MKG1</accession>
<sequence length="167" mass="19696">FGAMIISGFAFSLIFRYEGWPFTSIPMFSLNRLQFTHDYLIDENQFHKLAKEEFPLMNGICIGGEDQFSGGQMWIRITKNHENINIIDQICVHVCVQEHAFRHSLWSAVMRSILISKTEIDIFMRNMFHLLLSDNIQLVKQNDLINVQIHFRDGWKTYSTTEYNKEE</sequence>
<protein>
    <submittedName>
        <fullName evidence="1">Uncharacterized protein</fullName>
    </submittedName>
</protein>
<dbReference type="EMBL" id="CAJOBH010003580">
    <property type="protein sequence ID" value="CAF3957833.1"/>
    <property type="molecule type" value="Genomic_DNA"/>
</dbReference>
<evidence type="ECO:0000313" key="1">
    <source>
        <dbReference type="EMBL" id="CAF3957833.1"/>
    </source>
</evidence>
<proteinExistence type="predicted"/>
<organism evidence="1 2">
    <name type="scientific">Rotaria magnacalcarata</name>
    <dbReference type="NCBI Taxonomy" id="392030"/>
    <lineage>
        <taxon>Eukaryota</taxon>
        <taxon>Metazoa</taxon>
        <taxon>Spiralia</taxon>
        <taxon>Gnathifera</taxon>
        <taxon>Rotifera</taxon>
        <taxon>Eurotatoria</taxon>
        <taxon>Bdelloidea</taxon>
        <taxon>Philodinida</taxon>
        <taxon>Philodinidae</taxon>
        <taxon>Rotaria</taxon>
    </lineage>
</organism>
<dbReference type="Proteomes" id="UP000681967">
    <property type="component" value="Unassembled WGS sequence"/>
</dbReference>
<name>A0A8S2MKG1_9BILA</name>
<gene>
    <name evidence="1" type="ORF">BYL167_LOCUS11377</name>
</gene>
<dbReference type="AlphaFoldDB" id="A0A8S2MKG1"/>
<feature type="non-terminal residue" evidence="1">
    <location>
        <position position="1"/>
    </location>
</feature>
<evidence type="ECO:0000313" key="2">
    <source>
        <dbReference type="Proteomes" id="UP000681967"/>
    </source>
</evidence>